<reference evidence="2" key="1">
    <citation type="submission" date="2006-10" db="EMBL/GenBank/DDBJ databases">
        <authorList>
            <person name="Amadeo P."/>
            <person name="Zhao Q."/>
            <person name="Wortman J."/>
            <person name="Fraser-Liggett C."/>
            <person name="Carlton J."/>
        </authorList>
    </citation>
    <scope>NUCLEOTIDE SEQUENCE</scope>
    <source>
        <strain evidence="2">G3</strain>
    </source>
</reference>
<evidence type="ECO:0000313" key="2">
    <source>
        <dbReference type="EMBL" id="EAY03483.1"/>
    </source>
</evidence>
<dbReference type="Proteomes" id="UP000001542">
    <property type="component" value="Unassembled WGS sequence"/>
</dbReference>
<organism evidence="2 3">
    <name type="scientific">Trichomonas vaginalis (strain ATCC PRA-98 / G3)</name>
    <dbReference type="NCBI Taxonomy" id="412133"/>
    <lineage>
        <taxon>Eukaryota</taxon>
        <taxon>Metamonada</taxon>
        <taxon>Parabasalia</taxon>
        <taxon>Trichomonadida</taxon>
        <taxon>Trichomonadidae</taxon>
        <taxon>Trichomonas</taxon>
    </lineage>
</organism>
<feature type="coiled-coil region" evidence="1">
    <location>
        <begin position="456"/>
        <end position="490"/>
    </location>
</feature>
<feature type="coiled-coil region" evidence="1">
    <location>
        <begin position="241"/>
        <end position="300"/>
    </location>
</feature>
<dbReference type="VEuPathDB" id="TrichDB:TVAGG3_0946220"/>
<keyword evidence="3" id="KW-1185">Reference proteome</keyword>
<evidence type="ECO:0000313" key="3">
    <source>
        <dbReference type="Proteomes" id="UP000001542"/>
    </source>
</evidence>
<dbReference type="KEGG" id="tva:4761328"/>
<dbReference type="VEuPathDB" id="TrichDB:TVAG_450560"/>
<dbReference type="InParanoid" id="A2EV33"/>
<dbReference type="RefSeq" id="XP_001315706.1">
    <property type="nucleotide sequence ID" value="XM_001315671.1"/>
</dbReference>
<dbReference type="EMBL" id="DS113503">
    <property type="protein sequence ID" value="EAY03483.1"/>
    <property type="molecule type" value="Genomic_DNA"/>
</dbReference>
<feature type="coiled-coil region" evidence="1">
    <location>
        <begin position="22"/>
        <end position="56"/>
    </location>
</feature>
<accession>A2EV33</accession>
<evidence type="ECO:0000256" key="1">
    <source>
        <dbReference type="SAM" id="Coils"/>
    </source>
</evidence>
<sequence>METNLVPPSSTRKRINHTEKALKDHADAIRNIRSNIEEKEKIIEELKKRCLIKEKMLETRNNSYLQKKDQLDLDVCQFKANNPIENEKITQDIKQNEDKLNQLNELYESIVVKIQNLQLKITNIRENDKKVTSELASLENKSKELLVLSDPLANTVEDDVNDLAEEIKELSTDISNCKISNVNYDSMSSILKSKLNKTMKRIEELREELLKYKITQQKDLNAINSDLNNSTSCVNDQKNSLSVLIKKKEEYTKNIKRILNDCTETKEEMEIISSKKRRMNENLAKKQENLKSILNQQEEISKISSNKYRKSQQYIDSQSTLINSVHQQRLELLKLIQHDKAILESLNENEKELQIKIAKNITKISIEEENEKNNEILYHELNQQEYEQEQDTINTRLEYEGLSVICSDLIKEKSKLQQKLNKLNSTVIEPFKDQQIEIKIPKTPLVRKVKLLSKINDELTAKIVGEQRRIEQYKQLKDDIEHKITTTKQRITKDLQNHAILQNNIPKHQSKVSTYISVEISRLHRLIAEKTLSIEERKSTLKKRNQIVDCISDEFHMIPYPEGVIIVPHPEE</sequence>
<dbReference type="AlphaFoldDB" id="A2EV33"/>
<keyword evidence="1" id="KW-0175">Coiled coil</keyword>
<reference evidence="2" key="2">
    <citation type="journal article" date="2007" name="Science">
        <title>Draft genome sequence of the sexually transmitted pathogen Trichomonas vaginalis.</title>
        <authorList>
            <person name="Carlton J.M."/>
            <person name="Hirt R.P."/>
            <person name="Silva J.C."/>
            <person name="Delcher A.L."/>
            <person name="Schatz M."/>
            <person name="Zhao Q."/>
            <person name="Wortman J.R."/>
            <person name="Bidwell S.L."/>
            <person name="Alsmark U.C.M."/>
            <person name="Besteiro S."/>
            <person name="Sicheritz-Ponten T."/>
            <person name="Noel C.J."/>
            <person name="Dacks J.B."/>
            <person name="Foster P.G."/>
            <person name="Simillion C."/>
            <person name="Van de Peer Y."/>
            <person name="Miranda-Saavedra D."/>
            <person name="Barton G.J."/>
            <person name="Westrop G.D."/>
            <person name="Mueller S."/>
            <person name="Dessi D."/>
            <person name="Fiori P.L."/>
            <person name="Ren Q."/>
            <person name="Paulsen I."/>
            <person name="Zhang H."/>
            <person name="Bastida-Corcuera F.D."/>
            <person name="Simoes-Barbosa A."/>
            <person name="Brown M.T."/>
            <person name="Hayes R.D."/>
            <person name="Mukherjee M."/>
            <person name="Okumura C.Y."/>
            <person name="Schneider R."/>
            <person name="Smith A.J."/>
            <person name="Vanacova S."/>
            <person name="Villalvazo M."/>
            <person name="Haas B.J."/>
            <person name="Pertea M."/>
            <person name="Feldblyum T.V."/>
            <person name="Utterback T.R."/>
            <person name="Shu C.L."/>
            <person name="Osoegawa K."/>
            <person name="de Jong P.J."/>
            <person name="Hrdy I."/>
            <person name="Horvathova L."/>
            <person name="Zubacova Z."/>
            <person name="Dolezal P."/>
            <person name="Malik S.B."/>
            <person name="Logsdon J.M. Jr."/>
            <person name="Henze K."/>
            <person name="Gupta A."/>
            <person name="Wang C.C."/>
            <person name="Dunne R.L."/>
            <person name="Upcroft J.A."/>
            <person name="Upcroft P."/>
            <person name="White O."/>
            <person name="Salzberg S.L."/>
            <person name="Tang P."/>
            <person name="Chiu C.-H."/>
            <person name="Lee Y.-S."/>
            <person name="Embley T.M."/>
            <person name="Coombs G.H."/>
            <person name="Mottram J.C."/>
            <person name="Tachezy J."/>
            <person name="Fraser-Liggett C.M."/>
            <person name="Johnson P.J."/>
        </authorList>
    </citation>
    <scope>NUCLEOTIDE SEQUENCE [LARGE SCALE GENOMIC DNA]</scope>
    <source>
        <strain evidence="2">G3</strain>
    </source>
</reference>
<protein>
    <submittedName>
        <fullName evidence="2">Uncharacterized protein</fullName>
    </submittedName>
</protein>
<proteinExistence type="predicted"/>
<gene>
    <name evidence="2" type="ORF">TVAG_450560</name>
</gene>
<name>A2EV33_TRIV3</name>
<feature type="coiled-coil region" evidence="1">
    <location>
        <begin position="86"/>
        <end position="215"/>
    </location>
</feature>